<comment type="similarity">
    <text evidence="2">Belongs to the oxygen-dependent FAD-linked oxidoreductase family.</text>
</comment>
<dbReference type="EMBL" id="CAXAMM010042295">
    <property type="protein sequence ID" value="CAK9104027.1"/>
    <property type="molecule type" value="Genomic_DNA"/>
</dbReference>
<keyword evidence="3" id="KW-0285">Flavoprotein</keyword>
<dbReference type="Proteomes" id="UP001642464">
    <property type="component" value="Unassembled WGS sequence"/>
</dbReference>
<evidence type="ECO:0000256" key="3">
    <source>
        <dbReference type="ARBA" id="ARBA00022630"/>
    </source>
</evidence>
<dbReference type="InterPro" id="IPR016169">
    <property type="entry name" value="FAD-bd_PCMH_sub2"/>
</dbReference>
<gene>
    <name evidence="6" type="ORF">SCF082_LOCUS48571</name>
</gene>
<keyword evidence="5" id="KW-0560">Oxidoreductase</keyword>
<evidence type="ECO:0000313" key="6">
    <source>
        <dbReference type="EMBL" id="CAK9104027.1"/>
    </source>
</evidence>
<dbReference type="InterPro" id="IPR050416">
    <property type="entry name" value="FAD-linked_Oxidoreductase"/>
</dbReference>
<name>A0ABP0RTZ7_9DINO</name>
<organism evidence="6 7">
    <name type="scientific">Durusdinium trenchii</name>
    <dbReference type="NCBI Taxonomy" id="1381693"/>
    <lineage>
        <taxon>Eukaryota</taxon>
        <taxon>Sar</taxon>
        <taxon>Alveolata</taxon>
        <taxon>Dinophyceae</taxon>
        <taxon>Suessiales</taxon>
        <taxon>Symbiodiniaceae</taxon>
        <taxon>Durusdinium</taxon>
    </lineage>
</organism>
<evidence type="ECO:0000256" key="5">
    <source>
        <dbReference type="ARBA" id="ARBA00023002"/>
    </source>
</evidence>
<reference evidence="6 7" key="1">
    <citation type="submission" date="2024-02" db="EMBL/GenBank/DDBJ databases">
        <authorList>
            <person name="Chen Y."/>
            <person name="Shah S."/>
            <person name="Dougan E. K."/>
            <person name="Thang M."/>
            <person name="Chan C."/>
        </authorList>
    </citation>
    <scope>NUCLEOTIDE SEQUENCE [LARGE SCALE GENOMIC DNA]</scope>
</reference>
<dbReference type="InterPro" id="IPR036318">
    <property type="entry name" value="FAD-bd_PCMH-like_sf"/>
</dbReference>
<dbReference type="SUPFAM" id="SSF56176">
    <property type="entry name" value="FAD-binding/transporter-associated domain-like"/>
    <property type="match status" value="1"/>
</dbReference>
<evidence type="ECO:0000313" key="7">
    <source>
        <dbReference type="Proteomes" id="UP001642464"/>
    </source>
</evidence>
<protein>
    <submittedName>
        <fullName evidence="6">Uncharacterized protein</fullName>
    </submittedName>
</protein>
<sequence>MRIWGYGVDQLLQIEMVLSNSKHVRFMPSDWKNVNGKIYPQTLSVTGECNLNPVADESNWQWEPCDDVGLPVTFKQLWFAVRGGGGGTYGIVTSVYYQLHEQVNQQLEMDYHVVFTLPAVLPSCSQETCQDLVRSLWLQFLRDFFHPAGGAPWEDASPFCGSSNVNFDIFLGGGNVYCNGGTALNTFLGVWLTFVASAEQELLGVGLSQQDLELLETVQGGIFAFSLAPDWYPALLYTIPAFPWSPHMNQYPTQLPDNPTPATYPDNYLVDWNALLPVEWLYSERGLPTLLTLVKEGLGGPSTYILGSRTAVSDDGLTSVPEFQRKAGFMMFLAGGESVENFLRGTFDEYIGGKSSTKPFPGGTGYNHISAIEIGPLKDDWTKACPDSFSDQEKTKKCISLQESVWGTKRLAKLEAVKRRADPKHLFQCFDCVGFKGHRSHRPWKRKPVFCLRPGYAATCYKSLDHDPAGDVGSMRKARNELSEELQIKWHFLEGEHLKKIAESGQSIAKALKGHKSVKIEGAKVLQS</sequence>
<keyword evidence="7" id="KW-1185">Reference proteome</keyword>
<dbReference type="PANTHER" id="PTHR42973:SF39">
    <property type="entry name" value="FAD-BINDING PCMH-TYPE DOMAIN-CONTAINING PROTEIN"/>
    <property type="match status" value="1"/>
</dbReference>
<comment type="caution">
    <text evidence="6">The sequence shown here is derived from an EMBL/GenBank/DDBJ whole genome shotgun (WGS) entry which is preliminary data.</text>
</comment>
<dbReference type="PANTHER" id="PTHR42973">
    <property type="entry name" value="BINDING OXIDOREDUCTASE, PUTATIVE (AFU_ORTHOLOGUE AFUA_1G17690)-RELATED"/>
    <property type="match status" value="1"/>
</dbReference>
<evidence type="ECO:0000256" key="2">
    <source>
        <dbReference type="ARBA" id="ARBA00005466"/>
    </source>
</evidence>
<evidence type="ECO:0000256" key="4">
    <source>
        <dbReference type="ARBA" id="ARBA00022827"/>
    </source>
</evidence>
<comment type="cofactor">
    <cofactor evidence="1">
        <name>FAD</name>
        <dbReference type="ChEBI" id="CHEBI:57692"/>
    </cofactor>
</comment>
<evidence type="ECO:0000256" key="1">
    <source>
        <dbReference type="ARBA" id="ARBA00001974"/>
    </source>
</evidence>
<dbReference type="Gene3D" id="3.30.465.10">
    <property type="match status" value="1"/>
</dbReference>
<keyword evidence="4" id="KW-0274">FAD</keyword>
<accession>A0ABP0RTZ7</accession>
<proteinExistence type="inferred from homology"/>